<dbReference type="EMBL" id="FTNO01000001">
    <property type="protein sequence ID" value="SIR12933.1"/>
    <property type="molecule type" value="Genomic_DNA"/>
</dbReference>
<accession>A0A1N6YEF5</accession>
<dbReference type="RefSeq" id="WP_076429354.1">
    <property type="nucleotide sequence ID" value="NZ_FTNO01000001.1"/>
</dbReference>
<sequence>MARISTIVMLAGVVMFFIPEPITSGLGLLVLLIGVAMRLLSSA</sequence>
<keyword evidence="1" id="KW-0472">Membrane</keyword>
<evidence type="ECO:0000313" key="3">
    <source>
        <dbReference type="Proteomes" id="UP000186914"/>
    </source>
</evidence>
<evidence type="ECO:0000256" key="1">
    <source>
        <dbReference type="SAM" id="Phobius"/>
    </source>
</evidence>
<reference evidence="3" key="1">
    <citation type="submission" date="2017-01" db="EMBL/GenBank/DDBJ databases">
        <authorList>
            <person name="Varghese N."/>
            <person name="Submissions S."/>
        </authorList>
    </citation>
    <scope>NUCLEOTIDE SEQUENCE [LARGE SCALE GENOMIC DNA]</scope>
    <source>
        <strain evidence="3">CGMCC 1.7737</strain>
    </source>
</reference>
<keyword evidence="1" id="KW-0812">Transmembrane</keyword>
<dbReference type="Proteomes" id="UP000186914">
    <property type="component" value="Unassembled WGS sequence"/>
</dbReference>
<feature type="transmembrane region" description="Helical" evidence="1">
    <location>
        <begin position="7"/>
        <end position="40"/>
    </location>
</feature>
<gene>
    <name evidence="2" type="ORF">SAMN05421858_1531</name>
</gene>
<protein>
    <submittedName>
        <fullName evidence="2">Uncharacterized protein</fullName>
    </submittedName>
</protein>
<keyword evidence="1" id="KW-1133">Transmembrane helix</keyword>
<name>A0A1N6YEF5_9EURY</name>
<proteinExistence type="predicted"/>
<organism evidence="2 3">
    <name type="scientific">Haladaptatus litoreus</name>
    <dbReference type="NCBI Taxonomy" id="553468"/>
    <lineage>
        <taxon>Archaea</taxon>
        <taxon>Methanobacteriati</taxon>
        <taxon>Methanobacteriota</taxon>
        <taxon>Stenosarchaea group</taxon>
        <taxon>Halobacteria</taxon>
        <taxon>Halobacteriales</taxon>
        <taxon>Haladaptataceae</taxon>
        <taxon>Haladaptatus</taxon>
    </lineage>
</organism>
<evidence type="ECO:0000313" key="2">
    <source>
        <dbReference type="EMBL" id="SIR12933.1"/>
    </source>
</evidence>
<dbReference type="AlphaFoldDB" id="A0A1N6YEF5"/>
<keyword evidence="3" id="KW-1185">Reference proteome</keyword>